<dbReference type="InterPro" id="IPR013691">
    <property type="entry name" value="MeTrfase_14"/>
</dbReference>
<dbReference type="GO" id="GO:0030170">
    <property type="term" value="F:pyridoxal phosphate binding"/>
    <property type="evidence" value="ECO:0007669"/>
    <property type="project" value="InterPro"/>
</dbReference>
<dbReference type="Gene3D" id="6.20.50.110">
    <property type="entry name" value="Methyltransferase, zinc-binding domain"/>
    <property type="match status" value="1"/>
</dbReference>
<dbReference type="InterPro" id="IPR015424">
    <property type="entry name" value="PyrdxlP-dep_Trfase"/>
</dbReference>
<feature type="domain" description="C-methyltransferase" evidence="3">
    <location>
        <begin position="196"/>
        <end position="335"/>
    </location>
</feature>
<keyword evidence="2" id="KW-0663">Pyridoxal phosphate</keyword>
<dbReference type="PROSITE" id="PS00600">
    <property type="entry name" value="AA_TRANSFER_CLASS_3"/>
    <property type="match status" value="1"/>
</dbReference>
<protein>
    <recommendedName>
        <fullName evidence="3">C-methyltransferase domain-containing protein</fullName>
    </recommendedName>
</protein>
<dbReference type="Gene3D" id="3.40.50.720">
    <property type="entry name" value="NAD(P)-binding Rossmann-like Domain"/>
    <property type="match status" value="1"/>
</dbReference>
<dbReference type="NCBIfam" id="NF004856">
    <property type="entry name" value="PRK06209.1"/>
    <property type="match status" value="1"/>
</dbReference>
<reference evidence="5" key="1">
    <citation type="submission" date="2019-06" db="EMBL/GenBank/DDBJ databases">
        <title>Gordonia isolated from sludge of a wastewater treatment plant.</title>
        <authorList>
            <person name="Tamura T."/>
            <person name="Aoyama K."/>
            <person name="Kang Y."/>
            <person name="Saito S."/>
            <person name="Akiyama N."/>
            <person name="Yazawa K."/>
            <person name="Gonoi T."/>
            <person name="Mikami Y."/>
        </authorList>
    </citation>
    <scope>NUCLEOTIDE SEQUENCE [LARGE SCALE GENOMIC DNA]</scope>
    <source>
        <strain evidence="5">NBRC 107696</strain>
    </source>
</reference>
<dbReference type="Gene3D" id="3.40.50.150">
    <property type="entry name" value="Vaccinia Virus protein VP39"/>
    <property type="match status" value="1"/>
</dbReference>
<name>A0A7I9V5M6_9ACTN</name>
<dbReference type="GO" id="GO:0008483">
    <property type="term" value="F:transaminase activity"/>
    <property type="evidence" value="ECO:0007669"/>
    <property type="project" value="InterPro"/>
</dbReference>
<dbReference type="InterPro" id="IPR015422">
    <property type="entry name" value="PyrdxlP-dep_Trfase_small"/>
</dbReference>
<comment type="cofactor">
    <cofactor evidence="1">
        <name>pyridoxal 5'-phosphate</name>
        <dbReference type="ChEBI" id="CHEBI:597326"/>
    </cofactor>
</comment>
<evidence type="ECO:0000259" key="3">
    <source>
        <dbReference type="Pfam" id="PF08484"/>
    </source>
</evidence>
<dbReference type="Pfam" id="PF08484">
    <property type="entry name" value="Methyltransf_14"/>
    <property type="match status" value="1"/>
</dbReference>
<dbReference type="Gene3D" id="3.90.1150.10">
    <property type="entry name" value="Aspartate Aminotransferase, domain 1"/>
    <property type="match status" value="1"/>
</dbReference>
<keyword evidence="5" id="KW-1185">Reference proteome</keyword>
<dbReference type="PANTHER" id="PTHR43713">
    <property type="entry name" value="GLUTAMATE-1-SEMIALDEHYDE 2,1-AMINOMUTASE"/>
    <property type="match status" value="1"/>
</dbReference>
<dbReference type="PANTHER" id="PTHR43713:SF3">
    <property type="entry name" value="GLUTAMATE-1-SEMIALDEHYDE 2,1-AMINOMUTASE 1, CHLOROPLASTIC-RELATED"/>
    <property type="match status" value="1"/>
</dbReference>
<dbReference type="Proteomes" id="UP000444960">
    <property type="component" value="Unassembled WGS sequence"/>
</dbReference>
<comment type="caution">
    <text evidence="4">The sequence shown here is derived from an EMBL/GenBank/DDBJ whole genome shotgun (WGS) entry which is preliminary data.</text>
</comment>
<gene>
    <name evidence="4" type="ORF">nbrc107696_08060</name>
</gene>
<evidence type="ECO:0000313" key="4">
    <source>
        <dbReference type="EMBL" id="GEE00360.1"/>
    </source>
</evidence>
<proteinExistence type="predicted"/>
<dbReference type="AlphaFoldDB" id="A0A7I9V5M6"/>
<dbReference type="InterPro" id="IPR015421">
    <property type="entry name" value="PyrdxlP-dep_Trfase_major"/>
</dbReference>
<evidence type="ECO:0000313" key="5">
    <source>
        <dbReference type="Proteomes" id="UP000444960"/>
    </source>
</evidence>
<evidence type="ECO:0000256" key="2">
    <source>
        <dbReference type="ARBA" id="ARBA00022898"/>
    </source>
</evidence>
<evidence type="ECO:0000256" key="1">
    <source>
        <dbReference type="ARBA" id="ARBA00001933"/>
    </source>
</evidence>
<dbReference type="InterPro" id="IPR049704">
    <property type="entry name" value="Aminotrans_3_PPA_site"/>
</dbReference>
<dbReference type="EMBL" id="BJOV01000002">
    <property type="protein sequence ID" value="GEE00360.1"/>
    <property type="molecule type" value="Genomic_DNA"/>
</dbReference>
<dbReference type="InterPro" id="IPR029063">
    <property type="entry name" value="SAM-dependent_MTases_sf"/>
</dbReference>
<dbReference type="Gene3D" id="3.40.640.10">
    <property type="entry name" value="Type I PLP-dependent aspartate aminotransferase-like (Major domain)"/>
    <property type="match status" value="1"/>
</dbReference>
<dbReference type="SUPFAM" id="SSF53335">
    <property type="entry name" value="S-adenosyl-L-methionine-dependent methyltransferases"/>
    <property type="match status" value="1"/>
</dbReference>
<dbReference type="InterPro" id="IPR005814">
    <property type="entry name" value="Aminotrans_3"/>
</dbReference>
<dbReference type="InterPro" id="IPR038576">
    <property type="entry name" value="Methyltransf_Zn-bd_dom_put_sf"/>
</dbReference>
<dbReference type="SUPFAM" id="SSF53383">
    <property type="entry name" value="PLP-dependent transferases"/>
    <property type="match status" value="1"/>
</dbReference>
<sequence length="797" mass="84183">MQRVVDLGAVPAGDDFPLAASSACDDARHPLTVSLCSACGLVQLDDAGPAPEEPRGVEPRALRDQAAAALDLAAAAGLLAGETVIEFPSPHGGTWLDLAAARGLRRADPPASADVVVDSLGIMHDADQRAAFAARAAATAPDGTLLLQFHSVATIIRDRQWNAFRHGHFAYYSLTAVCALLDAAGMHVSHVWEFDLYGGTVLVAARHGRMSTQIPQVRRMIAAEAAVGVTDPRVLRGLSEAATAQTRALAEWAHRLSRAGASVYAYAASSRAVALLAGSGLTSSTLRGVIDASPAKLGRRMPGTDIPIVSVDALALADVVYLTVPDLRDEVLESYPRLAGRLVVRPEGPAGPATWPKSRHRSLAMQSRLHHAVPGGAHTYARGPDQYPEGMAPILSHGLRAHVWDVDGNEYIEYGVGLRSVTLGHACPPVVDAVARELGRGANFSRPTELELLAAEDFLSTVPTADMVKFAKNGSDTTTAAVRLARAVTGRDMVAICDQPFFSVDDWFIGATAMPAGVPRPAVEATVRFRYNSLDSLDAQFAANPGRIACVFMEAATAQAEPEPGFLEGVRRLCDENGALLVFDEIITGFRWSPHGAQHTYGVVPDLSCWGKAMGNGHPIAALAGRREFMERGGLRTDDDRVFLLSTTHGPETSSLAAFRAVVAEYRTGDPVAAMESAGARLIDGVNRVVADAGLSDFVAASGRSSCAVFSTFGPDGQPSQEFRTLFLQEMIDRGVLGQSFVISAAHTEADVDATVDAVAAALPGYRAAIEKGSVDGVLRGRPVAPAIRGRAHPRRV</sequence>
<accession>A0A7I9V5M6</accession>
<organism evidence="4 5">
    <name type="scientific">Gordonia spumicola</name>
    <dbReference type="NCBI Taxonomy" id="589161"/>
    <lineage>
        <taxon>Bacteria</taxon>
        <taxon>Bacillati</taxon>
        <taxon>Actinomycetota</taxon>
        <taxon>Actinomycetes</taxon>
        <taxon>Mycobacteriales</taxon>
        <taxon>Gordoniaceae</taxon>
        <taxon>Gordonia</taxon>
    </lineage>
</organism>
<dbReference type="Pfam" id="PF00202">
    <property type="entry name" value="Aminotran_3"/>
    <property type="match status" value="1"/>
</dbReference>